<reference evidence="1" key="1">
    <citation type="journal article" date="2020" name="Stud. Mycol.">
        <title>101 Dothideomycetes genomes: a test case for predicting lifestyles and emergence of pathogens.</title>
        <authorList>
            <person name="Haridas S."/>
            <person name="Albert R."/>
            <person name="Binder M."/>
            <person name="Bloem J."/>
            <person name="Labutti K."/>
            <person name="Salamov A."/>
            <person name="Andreopoulos B."/>
            <person name="Baker S."/>
            <person name="Barry K."/>
            <person name="Bills G."/>
            <person name="Bluhm B."/>
            <person name="Cannon C."/>
            <person name="Castanera R."/>
            <person name="Culley D."/>
            <person name="Daum C."/>
            <person name="Ezra D."/>
            <person name="Gonzalez J."/>
            <person name="Henrissat B."/>
            <person name="Kuo A."/>
            <person name="Liang C."/>
            <person name="Lipzen A."/>
            <person name="Lutzoni F."/>
            <person name="Magnuson J."/>
            <person name="Mondo S."/>
            <person name="Nolan M."/>
            <person name="Ohm R."/>
            <person name="Pangilinan J."/>
            <person name="Park H.-J."/>
            <person name="Ramirez L."/>
            <person name="Alfaro M."/>
            <person name="Sun H."/>
            <person name="Tritt A."/>
            <person name="Yoshinaga Y."/>
            <person name="Zwiers L.-H."/>
            <person name="Turgeon B."/>
            <person name="Goodwin S."/>
            <person name="Spatafora J."/>
            <person name="Crous P."/>
            <person name="Grigoriev I."/>
        </authorList>
    </citation>
    <scope>NUCLEOTIDE SEQUENCE</scope>
    <source>
        <strain evidence="1">CBS 525.71</strain>
    </source>
</reference>
<protein>
    <submittedName>
        <fullName evidence="1">Uncharacterized protein</fullName>
    </submittedName>
</protein>
<organism evidence="1 2">
    <name type="scientific">Macroventuria anomochaeta</name>
    <dbReference type="NCBI Taxonomy" id="301207"/>
    <lineage>
        <taxon>Eukaryota</taxon>
        <taxon>Fungi</taxon>
        <taxon>Dikarya</taxon>
        <taxon>Ascomycota</taxon>
        <taxon>Pezizomycotina</taxon>
        <taxon>Dothideomycetes</taxon>
        <taxon>Pleosporomycetidae</taxon>
        <taxon>Pleosporales</taxon>
        <taxon>Pleosporineae</taxon>
        <taxon>Didymellaceae</taxon>
        <taxon>Macroventuria</taxon>
    </lineage>
</organism>
<name>A0ACB6RT16_9PLEO</name>
<sequence length="77" mass="8306">MVSSLALINCIFCSLAHVALKQQIFPILRSKSGVSMLASSLRSSASQLSDENGLGKTFGGSAYRSIYREPWGLLILD</sequence>
<evidence type="ECO:0000313" key="1">
    <source>
        <dbReference type="EMBL" id="KAF2624868.1"/>
    </source>
</evidence>
<keyword evidence="2" id="KW-1185">Reference proteome</keyword>
<dbReference type="EMBL" id="MU006728">
    <property type="protein sequence ID" value="KAF2624868.1"/>
    <property type="molecule type" value="Genomic_DNA"/>
</dbReference>
<accession>A0ACB6RT16</accession>
<comment type="caution">
    <text evidence="1">The sequence shown here is derived from an EMBL/GenBank/DDBJ whole genome shotgun (WGS) entry which is preliminary data.</text>
</comment>
<dbReference type="Proteomes" id="UP000799754">
    <property type="component" value="Unassembled WGS sequence"/>
</dbReference>
<proteinExistence type="predicted"/>
<evidence type="ECO:0000313" key="2">
    <source>
        <dbReference type="Proteomes" id="UP000799754"/>
    </source>
</evidence>
<gene>
    <name evidence="1" type="ORF">BU25DRAFT_127855</name>
</gene>